<dbReference type="InterPro" id="IPR029045">
    <property type="entry name" value="ClpP/crotonase-like_dom_sf"/>
</dbReference>
<dbReference type="GO" id="GO:0004300">
    <property type="term" value="F:enoyl-CoA hydratase activity"/>
    <property type="evidence" value="ECO:0007669"/>
    <property type="project" value="UniProtKB-EC"/>
</dbReference>
<evidence type="ECO:0000313" key="4">
    <source>
        <dbReference type="Proteomes" id="UP000035368"/>
    </source>
</evidence>
<dbReference type="PATRIC" id="fig|1050174.4.peg.845"/>
<dbReference type="Gene3D" id="3.90.226.10">
    <property type="entry name" value="2-enoyl-CoA Hydratase, Chain A, domain 1"/>
    <property type="match status" value="1"/>
</dbReference>
<evidence type="ECO:0000313" key="3">
    <source>
        <dbReference type="EMBL" id="AKK02706.1"/>
    </source>
</evidence>
<evidence type="ECO:0000259" key="2">
    <source>
        <dbReference type="Pfam" id="PF16113"/>
    </source>
</evidence>
<dbReference type="PANTHER" id="PTHR43176">
    <property type="entry name" value="3-HYDROXYISOBUTYRYL-COA HYDROLASE-RELATED"/>
    <property type="match status" value="1"/>
</dbReference>
<feature type="domain" description="Enoyl-CoA hydratase/isomerase" evidence="2">
    <location>
        <begin position="10"/>
        <end position="338"/>
    </location>
</feature>
<dbReference type="AlphaFoldDB" id="A0A0G3GNC9"/>
<dbReference type="EMBL" id="CP011541">
    <property type="protein sequence ID" value="AKK02706.1"/>
    <property type="molecule type" value="Genomic_DNA"/>
</dbReference>
<dbReference type="InterPro" id="IPR045004">
    <property type="entry name" value="ECH_dom"/>
</dbReference>
<organism evidence="3 4">
    <name type="scientific">Corynebacterium epidermidicanis</name>
    <dbReference type="NCBI Taxonomy" id="1050174"/>
    <lineage>
        <taxon>Bacteria</taxon>
        <taxon>Bacillati</taxon>
        <taxon>Actinomycetota</taxon>
        <taxon>Actinomycetes</taxon>
        <taxon>Mycobacteriales</taxon>
        <taxon>Corynebacteriaceae</taxon>
        <taxon>Corynebacterium</taxon>
    </lineage>
</organism>
<keyword evidence="3" id="KW-0456">Lyase</keyword>
<dbReference type="PANTHER" id="PTHR43176:SF5">
    <property type="entry name" value="3-HYDROXYISOBUTYRYL-COA HYDROLASE-LIKE PROTEIN 4, MITOCHONDRIAL"/>
    <property type="match status" value="1"/>
</dbReference>
<name>A0A0G3GNC9_9CORY</name>
<dbReference type="GO" id="GO:0006574">
    <property type="term" value="P:L-valine catabolic process"/>
    <property type="evidence" value="ECO:0007669"/>
    <property type="project" value="TreeGrafter"/>
</dbReference>
<protein>
    <submittedName>
        <fullName evidence="3">Enoyl-CoA hydratase/carnithine racemase</fullName>
        <ecNumber evidence="3">4.2.1.17</ecNumber>
    </submittedName>
</protein>
<dbReference type="EC" id="4.2.1.17" evidence="3"/>
<sequence length="340" mass="37638">MRAYAQASTGILELNRPRAINAINGEMVDIITPALEDWRDDPEIHRVLIFSNSERGFCAGGDIREVRDHAIEGDHEFGDQYLQKEYTMNKIMANFPKPYVALIDGVVMGGGLGASAHGSHRVITEKAFAAMPEMAIGFVPDVGISYMMTHMVGEEGRKIPALATFAGLTGYRLSAADMLYTGLATHFVPSKDLAEFQEMLIAESIDEALEKYAGELDEEPRIREFLPEIEACFSKGTWAEIDAALNECENEEFVDLVRDLMSNANPSSVVASAEMYAVNTKVSTVEEAIHNEYEIGYLLRREPNFAEGIRAVLVDKDRNPSFVPATYDEVDAAKYHAVLN</sequence>
<evidence type="ECO:0000256" key="1">
    <source>
        <dbReference type="ARBA" id="ARBA00022801"/>
    </source>
</evidence>
<dbReference type="InterPro" id="IPR032259">
    <property type="entry name" value="HIBYL-CoA-H"/>
</dbReference>
<reference evidence="3 4" key="1">
    <citation type="submission" date="2015-05" db="EMBL/GenBank/DDBJ databases">
        <title>Complete genome sequence of Corynebacterium epidermidicanis DSM 45586, isolated from the skin of a dog suffering from pruritus.</title>
        <authorList>
            <person name="Ruckert C."/>
            <person name="Albersmeier A."/>
            <person name="Winkler A."/>
            <person name="Tauch A."/>
        </authorList>
    </citation>
    <scope>NUCLEOTIDE SEQUENCE [LARGE SCALE GENOMIC DNA]</scope>
    <source>
        <strain evidence="3 4">DSM 45586</strain>
    </source>
</reference>
<gene>
    <name evidence="3" type="ORF">CEPID_04165</name>
</gene>
<dbReference type="Pfam" id="PF16113">
    <property type="entry name" value="ECH_2"/>
    <property type="match status" value="1"/>
</dbReference>
<keyword evidence="1" id="KW-0378">Hydrolase</keyword>
<dbReference type="Proteomes" id="UP000035368">
    <property type="component" value="Chromosome"/>
</dbReference>
<dbReference type="CDD" id="cd06558">
    <property type="entry name" value="crotonase-like"/>
    <property type="match status" value="1"/>
</dbReference>
<accession>A0A0G3GNC9</accession>
<dbReference type="SUPFAM" id="SSF52096">
    <property type="entry name" value="ClpP/crotonase"/>
    <property type="match status" value="1"/>
</dbReference>
<keyword evidence="4" id="KW-1185">Reference proteome</keyword>
<dbReference type="KEGG" id="cei:CEPID_04165"/>
<proteinExistence type="predicted"/>
<dbReference type="GO" id="GO:0003860">
    <property type="term" value="F:3-hydroxyisobutyryl-CoA hydrolase activity"/>
    <property type="evidence" value="ECO:0007669"/>
    <property type="project" value="InterPro"/>
</dbReference>
<dbReference type="NCBIfam" id="NF004127">
    <property type="entry name" value="PRK05617.1"/>
    <property type="match status" value="1"/>
</dbReference>
<dbReference type="STRING" id="1050174.CEPID_04165"/>